<reference evidence="2 4" key="1">
    <citation type="journal article" date="2014" name="BMC Genomics">
        <title>Genome sequence of Anopheles sinensis provides insight into genetics basis of mosquito competence for malaria parasites.</title>
        <authorList>
            <person name="Zhou D."/>
            <person name="Zhang D."/>
            <person name="Ding G."/>
            <person name="Shi L."/>
            <person name="Hou Q."/>
            <person name="Ye Y."/>
            <person name="Xu Y."/>
            <person name="Zhou H."/>
            <person name="Xiong C."/>
            <person name="Li S."/>
            <person name="Yu J."/>
            <person name="Hong S."/>
            <person name="Yu X."/>
            <person name="Zou P."/>
            <person name="Chen C."/>
            <person name="Chang X."/>
            <person name="Wang W."/>
            <person name="Lv Y."/>
            <person name="Sun Y."/>
            <person name="Ma L."/>
            <person name="Shen B."/>
            <person name="Zhu C."/>
        </authorList>
    </citation>
    <scope>NUCLEOTIDE SEQUENCE [LARGE SCALE GENOMIC DNA]</scope>
</reference>
<evidence type="ECO:0000313" key="4">
    <source>
        <dbReference type="Proteomes" id="UP000030765"/>
    </source>
</evidence>
<accession>A0A084VUF8</accession>
<evidence type="ECO:0000313" key="2">
    <source>
        <dbReference type="EMBL" id="KFB41602.1"/>
    </source>
</evidence>
<organism evidence="2">
    <name type="scientific">Anopheles sinensis</name>
    <name type="common">Mosquito</name>
    <dbReference type="NCBI Taxonomy" id="74873"/>
    <lineage>
        <taxon>Eukaryota</taxon>
        <taxon>Metazoa</taxon>
        <taxon>Ecdysozoa</taxon>
        <taxon>Arthropoda</taxon>
        <taxon>Hexapoda</taxon>
        <taxon>Insecta</taxon>
        <taxon>Pterygota</taxon>
        <taxon>Neoptera</taxon>
        <taxon>Endopterygota</taxon>
        <taxon>Diptera</taxon>
        <taxon>Nematocera</taxon>
        <taxon>Culicoidea</taxon>
        <taxon>Culicidae</taxon>
        <taxon>Anophelinae</taxon>
        <taxon>Anopheles</taxon>
    </lineage>
</organism>
<dbReference type="AlphaFoldDB" id="A0A084VUF8"/>
<dbReference type="EMBL" id="ATLV01016780">
    <property type="status" value="NOT_ANNOTATED_CDS"/>
    <property type="molecule type" value="Genomic_DNA"/>
</dbReference>
<feature type="compositionally biased region" description="Basic and acidic residues" evidence="1">
    <location>
        <begin position="29"/>
        <end position="51"/>
    </location>
</feature>
<gene>
    <name evidence="2" type="ORF">ZHAS_00009214</name>
</gene>
<feature type="compositionally biased region" description="Basic and acidic residues" evidence="1">
    <location>
        <begin position="69"/>
        <end position="81"/>
    </location>
</feature>
<keyword evidence="4" id="KW-1185">Reference proteome</keyword>
<protein>
    <submittedName>
        <fullName evidence="2 3">Uncharacterized protein</fullName>
    </submittedName>
</protein>
<sequence>MEVNFPEYFSALKIRNEAEPSRAATHSSSAREEERTSHTSKKPTDVSRDGFKPVGRVPPGRRQQHHRLDKPCKRCELSKSN</sequence>
<feature type="region of interest" description="Disordered" evidence="1">
    <location>
        <begin position="16"/>
        <end position="81"/>
    </location>
</feature>
<proteinExistence type="predicted"/>
<dbReference type="Proteomes" id="UP000030765">
    <property type="component" value="Unassembled WGS sequence"/>
</dbReference>
<evidence type="ECO:0000313" key="3">
    <source>
        <dbReference type="EnsemblMetazoa" id="ASIC009214-PA"/>
    </source>
</evidence>
<dbReference type="VEuPathDB" id="VectorBase:ASIC009214"/>
<evidence type="ECO:0000256" key="1">
    <source>
        <dbReference type="SAM" id="MobiDB-lite"/>
    </source>
</evidence>
<dbReference type="EMBL" id="KE525111">
    <property type="protein sequence ID" value="KFB41602.1"/>
    <property type="molecule type" value="Genomic_DNA"/>
</dbReference>
<dbReference type="EnsemblMetazoa" id="ASIC009214-RA">
    <property type="protein sequence ID" value="ASIC009214-PA"/>
    <property type="gene ID" value="ASIC009214"/>
</dbReference>
<reference evidence="3" key="2">
    <citation type="submission" date="2020-05" db="UniProtKB">
        <authorList>
            <consortium name="EnsemblMetazoa"/>
        </authorList>
    </citation>
    <scope>IDENTIFICATION</scope>
</reference>
<name>A0A084VUF8_ANOSI</name>